<gene>
    <name evidence="2" type="primary">Necator_chrIV.g15255</name>
    <name evidence="2" type="ORF">RB195_001960</name>
</gene>
<proteinExistence type="predicted"/>
<keyword evidence="3" id="KW-1185">Reference proteome</keyword>
<sequence>MFGAFLLNFCTMKAVLISWFFFCFIYVWKSLQRREDSQALISLLLDKNLSFFHPGRTMSGFWAKLINDRSDQRRSLSILMITPCGVVPATINNDVPSIVGSEAR</sequence>
<comment type="caution">
    <text evidence="2">The sequence shown here is derived from an EMBL/GenBank/DDBJ whole genome shotgun (WGS) entry which is preliminary data.</text>
</comment>
<organism evidence="2 3">
    <name type="scientific">Necator americanus</name>
    <name type="common">Human hookworm</name>
    <dbReference type="NCBI Taxonomy" id="51031"/>
    <lineage>
        <taxon>Eukaryota</taxon>
        <taxon>Metazoa</taxon>
        <taxon>Ecdysozoa</taxon>
        <taxon>Nematoda</taxon>
        <taxon>Chromadorea</taxon>
        <taxon>Rhabditida</taxon>
        <taxon>Rhabditina</taxon>
        <taxon>Rhabditomorpha</taxon>
        <taxon>Strongyloidea</taxon>
        <taxon>Ancylostomatidae</taxon>
        <taxon>Bunostominae</taxon>
        <taxon>Necator</taxon>
    </lineage>
</organism>
<evidence type="ECO:0000313" key="3">
    <source>
        <dbReference type="Proteomes" id="UP001303046"/>
    </source>
</evidence>
<evidence type="ECO:0000313" key="2">
    <source>
        <dbReference type="EMBL" id="KAK6749662.1"/>
    </source>
</evidence>
<name>A0ABR1DGR1_NECAM</name>
<accession>A0ABR1DGR1</accession>
<evidence type="ECO:0000256" key="1">
    <source>
        <dbReference type="SAM" id="Phobius"/>
    </source>
</evidence>
<keyword evidence="1" id="KW-0812">Transmembrane</keyword>
<protein>
    <submittedName>
        <fullName evidence="2">Uncharacterized protein</fullName>
    </submittedName>
</protein>
<dbReference type="EMBL" id="JAVFWL010000004">
    <property type="protein sequence ID" value="KAK6749662.1"/>
    <property type="molecule type" value="Genomic_DNA"/>
</dbReference>
<reference evidence="2 3" key="1">
    <citation type="submission" date="2023-08" db="EMBL/GenBank/DDBJ databases">
        <title>A Necator americanus chromosomal reference genome.</title>
        <authorList>
            <person name="Ilik V."/>
            <person name="Petrzelkova K.J."/>
            <person name="Pardy F."/>
            <person name="Fuh T."/>
            <person name="Niatou-Singa F.S."/>
            <person name="Gouil Q."/>
            <person name="Baker L."/>
            <person name="Ritchie M.E."/>
            <person name="Jex A.R."/>
            <person name="Gazzola D."/>
            <person name="Li H."/>
            <person name="Toshio Fujiwara R."/>
            <person name="Zhan B."/>
            <person name="Aroian R.V."/>
            <person name="Pafco B."/>
            <person name="Schwarz E.M."/>
        </authorList>
    </citation>
    <scope>NUCLEOTIDE SEQUENCE [LARGE SCALE GENOMIC DNA]</scope>
    <source>
        <strain evidence="2 3">Aroian</strain>
        <tissue evidence="2">Whole animal</tissue>
    </source>
</reference>
<keyword evidence="1" id="KW-0472">Membrane</keyword>
<feature type="transmembrane region" description="Helical" evidence="1">
    <location>
        <begin position="6"/>
        <end position="28"/>
    </location>
</feature>
<dbReference type="Proteomes" id="UP001303046">
    <property type="component" value="Unassembled WGS sequence"/>
</dbReference>
<keyword evidence="1" id="KW-1133">Transmembrane helix</keyword>